<evidence type="ECO:0000313" key="2">
    <source>
        <dbReference type="EMBL" id="GHP09329.1"/>
    </source>
</evidence>
<name>A0A830HWR6_9CHLO</name>
<protein>
    <submittedName>
        <fullName evidence="2">Uncharacterized protein</fullName>
    </submittedName>
</protein>
<proteinExistence type="predicted"/>
<dbReference type="EMBL" id="BNJQ01000024">
    <property type="protein sequence ID" value="GHP09329.1"/>
    <property type="molecule type" value="Genomic_DNA"/>
</dbReference>
<dbReference type="Proteomes" id="UP000660262">
    <property type="component" value="Unassembled WGS sequence"/>
</dbReference>
<dbReference type="AlphaFoldDB" id="A0A830HWR6"/>
<comment type="caution">
    <text evidence="2">The sequence shown here is derived from an EMBL/GenBank/DDBJ whole genome shotgun (WGS) entry which is preliminary data.</text>
</comment>
<accession>A0A830HWR6</accession>
<reference evidence="2" key="1">
    <citation type="submission" date="2020-10" db="EMBL/GenBank/DDBJ databases">
        <title>Unveiling of a novel bifunctional photoreceptor, Dualchrome1, isolated from a cosmopolitan green alga.</title>
        <authorList>
            <person name="Suzuki S."/>
            <person name="Kawachi M."/>
        </authorList>
    </citation>
    <scope>NUCLEOTIDE SEQUENCE</scope>
    <source>
        <strain evidence="2">NIES 2893</strain>
    </source>
</reference>
<organism evidence="2 3">
    <name type="scientific">Pycnococcus provasolii</name>
    <dbReference type="NCBI Taxonomy" id="41880"/>
    <lineage>
        <taxon>Eukaryota</taxon>
        <taxon>Viridiplantae</taxon>
        <taxon>Chlorophyta</taxon>
        <taxon>Pseudoscourfieldiophyceae</taxon>
        <taxon>Pseudoscourfieldiales</taxon>
        <taxon>Pycnococcaceae</taxon>
        <taxon>Pycnococcus</taxon>
    </lineage>
</organism>
<keyword evidence="3" id="KW-1185">Reference proteome</keyword>
<evidence type="ECO:0000313" key="3">
    <source>
        <dbReference type="Proteomes" id="UP000660262"/>
    </source>
</evidence>
<feature type="region of interest" description="Disordered" evidence="1">
    <location>
        <begin position="158"/>
        <end position="200"/>
    </location>
</feature>
<gene>
    <name evidence="2" type="ORF">PPROV_000806500</name>
</gene>
<sequence>MAECSRDEVVDKFVRMYSRLLAAEEKLAELMEQHEKETGQTLLFAQNGKKDTAKDMQSLIAAAAAGRMWGSTVRKEAVNADGKLKLTEKNAVEATIAHDQIRNLYKPLRKKDVPITPAEKMPAEAMQKREEYANILSRQGQDASALFGEESSFAMYSRLRGVRSTTPGGKRSPRPKGSKGDRPGSANSRWTALAKARRLGSAAKKVFKLNVPLQSPS</sequence>
<evidence type="ECO:0000256" key="1">
    <source>
        <dbReference type="SAM" id="MobiDB-lite"/>
    </source>
</evidence>